<dbReference type="PANTHER" id="PTHR42829">
    <property type="entry name" value="NADH-UBIQUINONE OXIDOREDUCTASE CHAIN 5"/>
    <property type="match status" value="1"/>
</dbReference>
<gene>
    <name evidence="20" type="primary">nad5</name>
</gene>
<dbReference type="GO" id="GO:0015990">
    <property type="term" value="P:electron transport coupled proton transport"/>
    <property type="evidence" value="ECO:0007669"/>
    <property type="project" value="TreeGrafter"/>
</dbReference>
<dbReference type="GO" id="GO:0005743">
    <property type="term" value="C:mitochondrial inner membrane"/>
    <property type="evidence" value="ECO:0007669"/>
    <property type="project" value="UniProtKB-SubCell"/>
</dbReference>
<evidence type="ECO:0000256" key="12">
    <source>
        <dbReference type="ARBA" id="ARBA00023075"/>
    </source>
</evidence>
<evidence type="ECO:0000259" key="17">
    <source>
        <dbReference type="Pfam" id="PF00361"/>
    </source>
</evidence>
<geneLocation type="mitochondrion" evidence="20"/>
<evidence type="ECO:0000256" key="5">
    <source>
        <dbReference type="ARBA" id="ARBA00022660"/>
    </source>
</evidence>
<sequence>MYLTLIFLPFLSFIICSLFGRKVGYSGIKLIGPLCLGFSCILSWLLFNDVIIKESTVYFYLWNWFNLSLFSNTMSLQFDYVVCSMLVLITTISFFVHVFSTSYMDGDPHLPRFMSYLSLFTFFMVILVTSTNLVQLFIGWEGVGLCSYLLINFWFTRLQANKSAIKAMVVNKIGDIGVLLGMILIWSYLGSWQYTSIFSVNSILLSNNSILTLCSLLLLIGVIGKSAQIGLHTWLPDAMEGPTPVSALIHAATMVTAGVFLIIRLSPLFESTPSILFIIVIFGSLTAFFSSTIGLTQNDLKKVIAYSTCSQLGYMVMICGFSQYDLGLFHLVNHGFFKALLFLSAGSIIHALTDEQDFRRMGSMRLITPLSYICIVIGSVSLMGLPFLTGFYSKDLIIEMMYGYHIYSFALWLGIIAASLTAFYSFRLVYHTFYSNFHGAKRHIDNSHEGSWNLLTPLVLLVLLSLGVGYFLQFYILFDQEPVIIPNFIKLLPLIVSLSGAFFAIVMGVLVVKRWNIISFKLIQNVYALTNSAWYFDKIISHFVVLPFMRFGFNISYKFIDNQILEKFGPKSIFSNISLTSNRLSYFHSGNISIYLMLFIFFVLCLFLKI</sequence>
<evidence type="ECO:0000256" key="15">
    <source>
        <dbReference type="ARBA" id="ARBA00049551"/>
    </source>
</evidence>
<keyword evidence="12 16" id="KW-0830">Ubiquinone</keyword>
<feature type="transmembrane region" description="Helical" evidence="16">
    <location>
        <begin position="200"/>
        <end position="224"/>
    </location>
</feature>
<feature type="transmembrane region" description="Helical" evidence="16">
    <location>
        <begin position="275"/>
        <end position="296"/>
    </location>
</feature>
<comment type="similarity">
    <text evidence="16">Belongs to the complex I subunit 5 family.</text>
</comment>
<feature type="transmembrane region" description="Helical" evidence="16">
    <location>
        <begin position="366"/>
        <end position="389"/>
    </location>
</feature>
<evidence type="ECO:0000256" key="14">
    <source>
        <dbReference type="ARBA" id="ARBA00023136"/>
    </source>
</evidence>
<evidence type="ECO:0000256" key="6">
    <source>
        <dbReference type="ARBA" id="ARBA00022692"/>
    </source>
</evidence>
<evidence type="ECO:0000256" key="10">
    <source>
        <dbReference type="ARBA" id="ARBA00022989"/>
    </source>
</evidence>
<evidence type="ECO:0000256" key="9">
    <source>
        <dbReference type="ARBA" id="ARBA00022982"/>
    </source>
</evidence>
<evidence type="ECO:0000256" key="2">
    <source>
        <dbReference type="ARBA" id="ARBA00012944"/>
    </source>
</evidence>
<evidence type="ECO:0000256" key="13">
    <source>
        <dbReference type="ARBA" id="ARBA00023128"/>
    </source>
</evidence>
<feature type="transmembrane region" description="Helical" evidence="16">
    <location>
        <begin position="488"/>
        <end position="512"/>
    </location>
</feature>
<feature type="transmembrane region" description="Helical" evidence="16">
    <location>
        <begin position="84"/>
        <end position="101"/>
    </location>
</feature>
<feature type="transmembrane region" description="Helical" evidence="16">
    <location>
        <begin position="533"/>
        <end position="553"/>
    </location>
</feature>
<protein>
    <recommendedName>
        <fullName evidence="3 16">NADH-ubiquinone oxidoreductase chain 5</fullName>
        <ecNumber evidence="2 16">7.1.1.2</ecNumber>
    </recommendedName>
</protein>
<accession>A0A0S2IB61</accession>
<evidence type="ECO:0000256" key="11">
    <source>
        <dbReference type="ARBA" id="ARBA00023027"/>
    </source>
</evidence>
<dbReference type="NCBIfam" id="NF005141">
    <property type="entry name" value="PRK06590.1"/>
    <property type="match status" value="1"/>
</dbReference>
<dbReference type="GO" id="GO:0003954">
    <property type="term" value="F:NADH dehydrogenase activity"/>
    <property type="evidence" value="ECO:0007669"/>
    <property type="project" value="TreeGrafter"/>
</dbReference>
<keyword evidence="5" id="KW-0679">Respiratory chain</keyword>
<keyword evidence="14 16" id="KW-0472">Membrane</keyword>
<feature type="transmembrane region" description="Helical" evidence="16">
    <location>
        <begin position="451"/>
        <end position="476"/>
    </location>
</feature>
<dbReference type="EC" id="7.1.1.2" evidence="2 16"/>
<evidence type="ECO:0000256" key="1">
    <source>
        <dbReference type="ARBA" id="ARBA00004448"/>
    </source>
</evidence>
<dbReference type="GO" id="GO:0008137">
    <property type="term" value="F:NADH dehydrogenase (ubiquinone) activity"/>
    <property type="evidence" value="ECO:0007669"/>
    <property type="project" value="UniProtKB-EC"/>
</dbReference>
<comment type="catalytic activity">
    <reaction evidence="15 16">
        <text>a ubiquinone + NADH + 5 H(+)(in) = a ubiquinol + NAD(+) + 4 H(+)(out)</text>
        <dbReference type="Rhea" id="RHEA:29091"/>
        <dbReference type="Rhea" id="RHEA-COMP:9565"/>
        <dbReference type="Rhea" id="RHEA-COMP:9566"/>
        <dbReference type="ChEBI" id="CHEBI:15378"/>
        <dbReference type="ChEBI" id="CHEBI:16389"/>
        <dbReference type="ChEBI" id="CHEBI:17976"/>
        <dbReference type="ChEBI" id="CHEBI:57540"/>
        <dbReference type="ChEBI" id="CHEBI:57945"/>
        <dbReference type="EC" id="7.1.1.2"/>
    </reaction>
</comment>
<dbReference type="Pfam" id="PF00662">
    <property type="entry name" value="Proton_antipo_N"/>
    <property type="match status" value="1"/>
</dbReference>
<feature type="domain" description="NADH dehydrogenase subunit 5 C-terminal" evidence="19">
    <location>
        <begin position="424"/>
        <end position="608"/>
    </location>
</feature>
<keyword evidence="4 16" id="KW-0813">Transport</keyword>
<keyword evidence="9" id="KW-0249">Electron transport</keyword>
<evidence type="ECO:0000256" key="4">
    <source>
        <dbReference type="ARBA" id="ARBA00022448"/>
    </source>
</evidence>
<feature type="domain" description="NADH:quinone oxidoreductase/Mrp antiporter transmembrane" evidence="17">
    <location>
        <begin position="130"/>
        <end position="418"/>
    </location>
</feature>
<organism evidence="20">
    <name type="scientific">Sarsia tubulosa</name>
    <dbReference type="NCBI Taxonomy" id="264121"/>
    <lineage>
        <taxon>Eukaryota</taxon>
        <taxon>Metazoa</taxon>
        <taxon>Cnidaria</taxon>
        <taxon>Hydrozoa</taxon>
        <taxon>Hydroidolina</taxon>
        <taxon>Anthoathecata</taxon>
        <taxon>Capitata</taxon>
        <taxon>Corynidae</taxon>
        <taxon>Sarsia</taxon>
    </lineage>
</organism>
<dbReference type="InterPro" id="IPR003945">
    <property type="entry name" value="NU5C-like"/>
</dbReference>
<dbReference type="GO" id="GO:0042773">
    <property type="term" value="P:ATP synthesis coupled electron transport"/>
    <property type="evidence" value="ECO:0007669"/>
    <property type="project" value="InterPro"/>
</dbReference>
<comment type="subcellular location">
    <subcellularLocation>
        <location evidence="1">Mitochondrion inner membrane</location>
        <topology evidence="1">Multi-pass membrane protein</topology>
    </subcellularLocation>
</comment>
<dbReference type="InterPro" id="IPR001750">
    <property type="entry name" value="ND/Mrp_TM"/>
</dbReference>
<keyword evidence="7" id="KW-0999">Mitochondrion inner membrane</keyword>
<dbReference type="PANTHER" id="PTHR42829:SF2">
    <property type="entry name" value="NADH-UBIQUINONE OXIDOREDUCTASE CHAIN 5"/>
    <property type="match status" value="1"/>
</dbReference>
<keyword evidence="10 16" id="KW-1133">Transmembrane helix</keyword>
<feature type="transmembrane region" description="Helical" evidence="16">
    <location>
        <begin position="30"/>
        <end position="47"/>
    </location>
</feature>
<evidence type="ECO:0000256" key="8">
    <source>
        <dbReference type="ARBA" id="ARBA00022967"/>
    </source>
</evidence>
<keyword evidence="11 16" id="KW-0520">NAD</keyword>
<dbReference type="InterPro" id="IPR001516">
    <property type="entry name" value="Proton_antipo_N"/>
</dbReference>
<comment type="function">
    <text evidence="16">Core subunit of the mitochondrial membrane respiratory chain NADH dehydrogenase (Complex I) which catalyzes electron transfer from NADH through the respiratory chain, using ubiquinone as an electron acceptor. Essential for the catalytic activity and assembly of complex I.</text>
</comment>
<evidence type="ECO:0000256" key="16">
    <source>
        <dbReference type="RuleBase" id="RU003404"/>
    </source>
</evidence>
<keyword evidence="13 16" id="KW-0496">Mitochondrion</keyword>
<feature type="transmembrane region" description="Helical" evidence="16">
    <location>
        <begin position="245"/>
        <end position="263"/>
    </location>
</feature>
<feature type="transmembrane region" description="Helical" evidence="16">
    <location>
        <begin position="137"/>
        <end position="155"/>
    </location>
</feature>
<proteinExistence type="inferred from homology"/>
<dbReference type="Pfam" id="PF00361">
    <property type="entry name" value="Proton_antipo_M"/>
    <property type="match status" value="1"/>
</dbReference>
<dbReference type="PRINTS" id="PR01434">
    <property type="entry name" value="NADHDHGNASE5"/>
</dbReference>
<dbReference type="PRINTS" id="PR01435">
    <property type="entry name" value="NPOXDRDTASE5"/>
</dbReference>
<dbReference type="Pfam" id="PF06455">
    <property type="entry name" value="NADH5_C"/>
    <property type="match status" value="1"/>
</dbReference>
<evidence type="ECO:0000256" key="7">
    <source>
        <dbReference type="ARBA" id="ARBA00022792"/>
    </source>
</evidence>
<name>A0A0S2IB61_9CNID</name>
<evidence type="ECO:0000259" key="18">
    <source>
        <dbReference type="Pfam" id="PF00662"/>
    </source>
</evidence>
<dbReference type="InterPro" id="IPR018393">
    <property type="entry name" value="NADHpl_OxRdtase_5_subgr"/>
</dbReference>
<dbReference type="EMBL" id="KT809333">
    <property type="protein sequence ID" value="ALO20774.1"/>
    <property type="molecule type" value="Genomic_DNA"/>
</dbReference>
<dbReference type="Gene3D" id="1.20.5.2700">
    <property type="match status" value="1"/>
</dbReference>
<evidence type="ECO:0000259" key="19">
    <source>
        <dbReference type="Pfam" id="PF06455"/>
    </source>
</evidence>
<reference evidence="20" key="1">
    <citation type="journal article" date="2015" name="PeerJ">
        <title>Phylogenetic analysis of higher-level relationships within Hydroidolina (Cnidaria: Hydrozoa) using mitochondrial genome data and insight into their mitochondrial transcription.</title>
        <authorList>
            <person name="Kayal E."/>
            <person name="Bentlage B."/>
            <person name="Cartwright P."/>
            <person name="Yanagihara A.A."/>
            <person name="Lindsay D.J."/>
            <person name="Hopcroft R.R."/>
            <person name="Collins A.G."/>
        </authorList>
    </citation>
    <scope>NUCLEOTIDE SEQUENCE</scope>
</reference>
<keyword evidence="8" id="KW-1278">Translocase</keyword>
<feature type="transmembrane region" description="Helical" evidence="16">
    <location>
        <begin position="336"/>
        <end position="354"/>
    </location>
</feature>
<feature type="transmembrane region" description="Helical" evidence="16">
    <location>
        <begin position="586"/>
        <end position="608"/>
    </location>
</feature>
<feature type="domain" description="NADH-Ubiquinone oxidoreductase (complex I) chain 5 N-terminal" evidence="18">
    <location>
        <begin position="64"/>
        <end position="114"/>
    </location>
</feature>
<dbReference type="InterPro" id="IPR010934">
    <property type="entry name" value="NADH_DH_su5_C"/>
</dbReference>
<evidence type="ECO:0000313" key="20">
    <source>
        <dbReference type="EMBL" id="ALO20774.1"/>
    </source>
</evidence>
<feature type="transmembrane region" description="Helical" evidence="16">
    <location>
        <begin position="113"/>
        <end position="131"/>
    </location>
</feature>
<dbReference type="AlphaFoldDB" id="A0A0S2IB61"/>
<feature type="transmembrane region" description="Helical" evidence="16">
    <location>
        <begin position="409"/>
        <end position="430"/>
    </location>
</feature>
<dbReference type="NCBIfam" id="TIGR01974">
    <property type="entry name" value="NDH_I_L"/>
    <property type="match status" value="1"/>
</dbReference>
<feature type="transmembrane region" description="Helical" evidence="16">
    <location>
        <begin position="176"/>
        <end position="194"/>
    </location>
</feature>
<feature type="transmembrane region" description="Helical" evidence="16">
    <location>
        <begin position="303"/>
        <end position="324"/>
    </location>
</feature>
<evidence type="ECO:0000256" key="3">
    <source>
        <dbReference type="ARBA" id="ARBA00021096"/>
    </source>
</evidence>
<keyword evidence="6 16" id="KW-0812">Transmembrane</keyword>